<proteinExistence type="predicted"/>
<evidence type="ECO:0000313" key="2">
    <source>
        <dbReference type="Proteomes" id="UP000680279"/>
    </source>
</evidence>
<accession>A0ABQ4KCI6</accession>
<gene>
    <name evidence="1" type="ORF">J1TS3_37220</name>
</gene>
<evidence type="ECO:0000313" key="1">
    <source>
        <dbReference type="EMBL" id="GIN22588.1"/>
    </source>
</evidence>
<reference evidence="1 2" key="1">
    <citation type="submission" date="2021-03" db="EMBL/GenBank/DDBJ databases">
        <title>Antimicrobial resistance genes in bacteria isolated from Japanese honey, and their potential for conferring macrolide and lincosamide resistance in the American foulbrood pathogen Paenibacillus larvae.</title>
        <authorList>
            <person name="Okamoto M."/>
            <person name="Kumagai M."/>
            <person name="Kanamori H."/>
            <person name="Takamatsu D."/>
        </authorList>
    </citation>
    <scope>NUCLEOTIDE SEQUENCE [LARGE SCALE GENOMIC DNA]</scope>
    <source>
        <strain evidence="1 2">J1TS3</strain>
    </source>
</reference>
<dbReference type="EMBL" id="BOQT01000018">
    <property type="protein sequence ID" value="GIN22588.1"/>
    <property type="molecule type" value="Genomic_DNA"/>
</dbReference>
<dbReference type="RefSeq" id="WP_212963706.1">
    <property type="nucleotide sequence ID" value="NZ_BOQT01000018.1"/>
</dbReference>
<comment type="caution">
    <text evidence="1">The sequence shown here is derived from an EMBL/GenBank/DDBJ whole genome shotgun (WGS) entry which is preliminary data.</text>
</comment>
<organism evidence="1 2">
    <name type="scientific">Siminovitchia fordii</name>
    <dbReference type="NCBI Taxonomy" id="254759"/>
    <lineage>
        <taxon>Bacteria</taxon>
        <taxon>Bacillati</taxon>
        <taxon>Bacillota</taxon>
        <taxon>Bacilli</taxon>
        <taxon>Bacillales</taxon>
        <taxon>Bacillaceae</taxon>
        <taxon>Siminovitchia</taxon>
    </lineage>
</organism>
<protein>
    <submittedName>
        <fullName evidence="1">Uncharacterized protein</fullName>
    </submittedName>
</protein>
<dbReference type="Proteomes" id="UP000680279">
    <property type="component" value="Unassembled WGS sequence"/>
</dbReference>
<keyword evidence="2" id="KW-1185">Reference proteome</keyword>
<name>A0ABQ4KCI6_9BACI</name>
<sequence length="80" mass="9809">MKYAIEYEHLKDELVMNEETRWQFNQVKDSANKYRLELTDEDFKRFLKLQASDEDVKWLMHKMSAYKLSFTDALITYITY</sequence>